<dbReference type="AlphaFoldDB" id="A0A1H7KZ15"/>
<protein>
    <submittedName>
        <fullName evidence="1">Uncharacterized protein</fullName>
    </submittedName>
</protein>
<gene>
    <name evidence="1" type="ORF">SAMN05216382_1107</name>
</gene>
<proteinExistence type="predicted"/>
<keyword evidence="2" id="KW-1185">Reference proteome</keyword>
<dbReference type="RefSeq" id="WP_093004165.1">
    <property type="nucleotide sequence ID" value="NZ_FNZZ01000002.1"/>
</dbReference>
<name>A0A1H7KZ15_9SPHN</name>
<sequence length="67" mass="7596">MSKFEPGGDAKAISRIASERYGGFAAMFEEHHWAERGSDMMRKVQTRVKEHYGSVAAFVDHHDKADQ</sequence>
<reference evidence="2" key="1">
    <citation type="submission" date="2016-10" db="EMBL/GenBank/DDBJ databases">
        <authorList>
            <person name="Varghese N."/>
            <person name="Submissions S."/>
        </authorList>
    </citation>
    <scope>NUCLEOTIDE SEQUENCE [LARGE SCALE GENOMIC DNA]</scope>
    <source>
        <strain evidence="2">JS21-1</strain>
    </source>
</reference>
<dbReference type="EMBL" id="FNZZ01000002">
    <property type="protein sequence ID" value="SEK91804.1"/>
    <property type="molecule type" value="Genomic_DNA"/>
</dbReference>
<dbReference type="STRING" id="1855283.SAMN05216382_1107"/>
<dbReference type="OrthoDB" id="7874519at2"/>
<dbReference type="Proteomes" id="UP000199214">
    <property type="component" value="Unassembled WGS sequence"/>
</dbReference>
<evidence type="ECO:0000313" key="1">
    <source>
        <dbReference type="EMBL" id="SEK91804.1"/>
    </source>
</evidence>
<accession>A0A1H7KZ15</accession>
<organism evidence="1 2">
    <name type="scientific">Sphingomonas palmae</name>
    <dbReference type="NCBI Taxonomy" id="1855283"/>
    <lineage>
        <taxon>Bacteria</taxon>
        <taxon>Pseudomonadati</taxon>
        <taxon>Pseudomonadota</taxon>
        <taxon>Alphaproteobacteria</taxon>
        <taxon>Sphingomonadales</taxon>
        <taxon>Sphingomonadaceae</taxon>
        <taxon>Sphingomonas</taxon>
    </lineage>
</organism>
<evidence type="ECO:0000313" key="2">
    <source>
        <dbReference type="Proteomes" id="UP000199214"/>
    </source>
</evidence>